<dbReference type="GO" id="GO:0018773">
    <property type="term" value="F:acetylpyruvate hydrolase activity"/>
    <property type="evidence" value="ECO:0007669"/>
    <property type="project" value="TreeGrafter"/>
</dbReference>
<dbReference type="EMBL" id="LOCQ01000060">
    <property type="protein sequence ID" value="OBV37555.1"/>
    <property type="molecule type" value="Genomic_DNA"/>
</dbReference>
<gene>
    <name evidence="3" type="ORF">ASR47_1003215</name>
</gene>
<evidence type="ECO:0000313" key="3">
    <source>
        <dbReference type="EMBL" id="OBV37555.1"/>
    </source>
</evidence>
<sequence length="231" mass="24539">MSYVFAAPLQAAVPVAGQEALFPVHRIYCVGRNYVDHAQEMGHTGREAPFFFMKPADAVLPVAAGATGELPYPAQTEDFQHEMELVVAIGKGGKDIAVEQAMAHVWGYAIGLDMTRRDVQGAAKKLGRPWDTGKAFEHSAPIGPITPADQAGEIGNAAITLQVNGAVRQSSTIDKLIWNVAETIADLSTYFTLQPGDLIYTGTPAGVAAVRRGDELVGAITGLGELRLKVV</sequence>
<reference evidence="3 4" key="1">
    <citation type="submission" date="2016-04" db="EMBL/GenBank/DDBJ databases">
        <title>Draft genome sequence of Janthinobacterium psychrotolerans sp. nov., isolated from freshwater sediments in Denmark.</title>
        <authorList>
            <person name="Gong X."/>
            <person name="Skrivergaard S."/>
            <person name="Korsgaard B.S."/>
            <person name="Schreiber L."/>
            <person name="Marshall I.P."/>
            <person name="Finster K."/>
            <person name="Schramm A."/>
        </authorList>
    </citation>
    <scope>NUCLEOTIDE SEQUENCE [LARGE SCALE GENOMIC DNA]</scope>
    <source>
        <strain evidence="3 4">S3-2</strain>
    </source>
</reference>
<keyword evidence="1" id="KW-0479">Metal-binding</keyword>
<dbReference type="Gene3D" id="3.90.850.10">
    <property type="entry name" value="Fumarylacetoacetase-like, C-terminal domain"/>
    <property type="match status" value="1"/>
</dbReference>
<dbReference type="EC" id="3.7.1.20" evidence="3"/>
<dbReference type="GO" id="GO:0046872">
    <property type="term" value="F:metal ion binding"/>
    <property type="evidence" value="ECO:0007669"/>
    <property type="project" value="UniProtKB-KW"/>
</dbReference>
<evidence type="ECO:0000259" key="2">
    <source>
        <dbReference type="Pfam" id="PF01557"/>
    </source>
</evidence>
<name>A0A1A7BYJ9_9BURK</name>
<proteinExistence type="predicted"/>
<keyword evidence="4" id="KW-1185">Reference proteome</keyword>
<dbReference type="InterPro" id="IPR036663">
    <property type="entry name" value="Fumarylacetoacetase_C_sf"/>
</dbReference>
<dbReference type="Proteomes" id="UP000092713">
    <property type="component" value="Unassembled WGS sequence"/>
</dbReference>
<dbReference type="RefSeq" id="WP_065309785.1">
    <property type="nucleotide sequence ID" value="NZ_LOCQ01000060.1"/>
</dbReference>
<dbReference type="PANTHER" id="PTHR11820:SF90">
    <property type="entry name" value="FLUTATHIONE S-TRANSFERASE"/>
    <property type="match status" value="1"/>
</dbReference>
<dbReference type="OrthoDB" id="8582489at2"/>
<dbReference type="Pfam" id="PF01557">
    <property type="entry name" value="FAA_hydrolase"/>
    <property type="match status" value="1"/>
</dbReference>
<dbReference type="STRING" id="1747903.ASR47_1003215"/>
<comment type="caution">
    <text evidence="3">The sequence shown here is derived from an EMBL/GenBank/DDBJ whole genome shotgun (WGS) entry which is preliminary data.</text>
</comment>
<evidence type="ECO:0000256" key="1">
    <source>
        <dbReference type="ARBA" id="ARBA00022723"/>
    </source>
</evidence>
<feature type="domain" description="Fumarylacetoacetase-like C-terminal" evidence="2">
    <location>
        <begin position="27"/>
        <end position="231"/>
    </location>
</feature>
<dbReference type="GO" id="GO:0034545">
    <property type="term" value="F:fumarylpyruvate hydrolase activity"/>
    <property type="evidence" value="ECO:0007669"/>
    <property type="project" value="UniProtKB-EC"/>
</dbReference>
<dbReference type="PATRIC" id="fig|1747903.4.peg.1078"/>
<accession>A0A1A7BYJ9</accession>
<organism evidence="3 4">
    <name type="scientific">Janthinobacterium psychrotolerans</name>
    <dbReference type="NCBI Taxonomy" id="1747903"/>
    <lineage>
        <taxon>Bacteria</taxon>
        <taxon>Pseudomonadati</taxon>
        <taxon>Pseudomonadota</taxon>
        <taxon>Betaproteobacteria</taxon>
        <taxon>Burkholderiales</taxon>
        <taxon>Oxalobacteraceae</taxon>
        <taxon>Janthinobacterium</taxon>
    </lineage>
</organism>
<dbReference type="PANTHER" id="PTHR11820">
    <property type="entry name" value="ACYLPYRUVASE"/>
    <property type="match status" value="1"/>
</dbReference>
<dbReference type="InterPro" id="IPR011234">
    <property type="entry name" value="Fumarylacetoacetase-like_C"/>
</dbReference>
<evidence type="ECO:0000313" key="4">
    <source>
        <dbReference type="Proteomes" id="UP000092713"/>
    </source>
</evidence>
<protein>
    <submittedName>
        <fullName evidence="3">Fumarylpyruvate hydrolase</fullName>
        <ecNumber evidence="3">3.7.1.20</ecNumber>
    </submittedName>
</protein>
<keyword evidence="3" id="KW-0378">Hydrolase</keyword>
<keyword evidence="3" id="KW-0670">Pyruvate</keyword>
<dbReference type="AlphaFoldDB" id="A0A1A7BYJ9"/>
<dbReference type="SUPFAM" id="SSF56529">
    <property type="entry name" value="FAH"/>
    <property type="match status" value="1"/>
</dbReference>